<organism evidence="1">
    <name type="scientific">Caudovirales sp. ct7Ux15</name>
    <dbReference type="NCBI Taxonomy" id="2826767"/>
    <lineage>
        <taxon>Viruses</taxon>
        <taxon>Duplodnaviria</taxon>
        <taxon>Heunggongvirae</taxon>
        <taxon>Uroviricota</taxon>
        <taxon>Caudoviricetes</taxon>
    </lineage>
</organism>
<protein>
    <submittedName>
        <fullName evidence="1">Uncharacterized protein</fullName>
    </submittedName>
</protein>
<accession>A0A8S5N4Q7</accession>
<name>A0A8S5N4Q7_9CAUD</name>
<proteinExistence type="predicted"/>
<sequence>MKKIVDRYIYRGEWILPFESGWFLESESCSGKVGGIPIYRALSDAKNAIRKRLDGTQTAEPRIIGTAGWNETSQQYFIEKREKKPAGE</sequence>
<dbReference type="EMBL" id="BK015058">
    <property type="protein sequence ID" value="DAD89311.1"/>
    <property type="molecule type" value="Genomic_DNA"/>
</dbReference>
<reference evidence="1" key="1">
    <citation type="journal article" date="2021" name="Proc. Natl. Acad. Sci. U.S.A.">
        <title>A Catalog of Tens of Thousands of Viruses from Human Metagenomes Reveals Hidden Associations with Chronic Diseases.</title>
        <authorList>
            <person name="Tisza M.J."/>
            <person name="Buck C.B."/>
        </authorList>
    </citation>
    <scope>NUCLEOTIDE SEQUENCE</scope>
    <source>
        <strain evidence="1">Ct7Ux15</strain>
    </source>
</reference>
<evidence type="ECO:0000313" key="1">
    <source>
        <dbReference type="EMBL" id="DAD89311.1"/>
    </source>
</evidence>